<dbReference type="PANTHER" id="PTHR42998:SF1">
    <property type="entry name" value="TYPE I RESTRICTION ENZYME HINDI METHYLASE SUBUNIT"/>
    <property type="match status" value="1"/>
</dbReference>
<keyword evidence="2" id="KW-0238">DNA-binding</keyword>
<dbReference type="SUPFAM" id="SSF53335">
    <property type="entry name" value="S-adenosyl-L-methionine-dependent methyltransferases"/>
    <property type="match status" value="1"/>
</dbReference>
<evidence type="ECO:0000256" key="2">
    <source>
        <dbReference type="ARBA" id="ARBA00023125"/>
    </source>
</evidence>
<keyword evidence="4" id="KW-0540">Nuclease</keyword>
<reference evidence="4 5" key="1">
    <citation type="submission" date="2021-01" db="EMBL/GenBank/DDBJ databases">
        <title>Whole genome shotgun sequence of Actinoplanes durhamensis NBRC 14914.</title>
        <authorList>
            <person name="Komaki H."/>
            <person name="Tamura T."/>
        </authorList>
    </citation>
    <scope>NUCLEOTIDE SEQUENCE [LARGE SCALE GENOMIC DNA]</scope>
    <source>
        <strain evidence="4 5">NBRC 14914</strain>
    </source>
</reference>
<sequence length="700" mass="74835">MPDLALVTAAEISRLAGVTRATVSNWRRRHPDFPAPSGGTEASPAYDLASVRAWLAARGQLPADSPADALRAKLTTKAAPLWLLPLVLAAGRMGPGELKDVIALPDEILMSRLGLAVEPYHDYVPGIDNQRYRDESADLLRALLRSVAEVGAVPTAEALAEYNSDDMASGGNYQTPVPLSELIADLLVTPGEPYPATVFDPACGGGGLLIAAGTRGATELYGQDVVAGLAAQAAVRIALETPNAGVTVRVGDSMRADGFPGLMTEAVLCAPPYGDRDWGHEELAYDPRWMFTLPPKSEPELAWAQHCLSHTPQGGRVVMLMPPATAERAAGRRIRAELVRTGTLRAVIALPAGAAPPLHIGLHLWLLQRPYQQTTPAQHVLFVDTAAANARRTDKTATRRPTADWPALSSLVLGTWREYDLHPDAFDAIPGTAHAVPVVDLLDDAVDLTPARHVRATPAVAPPEELAATALAVRDRLRRAAAGLTALSGGQHWPPAGSTARDWRQATVADLLRGDALSLVRAPLMVHRAADASRDESDQVRTLTTQDVLNRRPASGPAERAGEEITIETGDVILPEILHHGASVARVATDADAGHLLGRQLYLLRPDPTRFDPWFLAGFLAAEDNLNAAANGTSIVRVDVRRLRLPLLPLSEQHRYAMAFRRLHTMRVAADLANRLADEAARVLSAGLTEGALLPPDTDT</sequence>
<organism evidence="4 5">
    <name type="scientific">Paractinoplanes durhamensis</name>
    <dbReference type="NCBI Taxonomy" id="113563"/>
    <lineage>
        <taxon>Bacteria</taxon>
        <taxon>Bacillati</taxon>
        <taxon>Actinomycetota</taxon>
        <taxon>Actinomycetes</taxon>
        <taxon>Micromonosporales</taxon>
        <taxon>Micromonosporaceae</taxon>
        <taxon>Paractinoplanes</taxon>
    </lineage>
</organism>
<dbReference type="Gene3D" id="3.40.50.150">
    <property type="entry name" value="Vaccinia Virus protein VP39"/>
    <property type="match status" value="1"/>
</dbReference>
<dbReference type="Gene3D" id="3.90.220.20">
    <property type="entry name" value="DNA methylase specificity domains"/>
    <property type="match status" value="1"/>
</dbReference>
<dbReference type="Gene3D" id="1.10.10.10">
    <property type="entry name" value="Winged helix-like DNA-binding domain superfamily/Winged helix DNA-binding domain"/>
    <property type="match status" value="1"/>
</dbReference>
<dbReference type="PRINTS" id="PR00507">
    <property type="entry name" value="N12N6MTFRASE"/>
</dbReference>
<keyword evidence="4" id="KW-0378">Hydrolase</keyword>
<keyword evidence="5" id="KW-1185">Reference proteome</keyword>
<dbReference type="Pfam" id="PF02384">
    <property type="entry name" value="N6_Mtase"/>
    <property type="match status" value="1"/>
</dbReference>
<dbReference type="PANTHER" id="PTHR42998">
    <property type="entry name" value="TYPE I RESTRICTION ENZYME HINDVIIP M PROTEIN-RELATED"/>
    <property type="match status" value="1"/>
</dbReference>
<protein>
    <submittedName>
        <fullName evidence="4">Type II restriction endonuclease subunit M</fullName>
    </submittedName>
</protein>
<keyword evidence="1" id="KW-0680">Restriction system</keyword>
<dbReference type="EMBL" id="BOML01000040">
    <property type="protein sequence ID" value="GIE03739.1"/>
    <property type="molecule type" value="Genomic_DNA"/>
</dbReference>
<dbReference type="RefSeq" id="WP_203729923.1">
    <property type="nucleotide sequence ID" value="NZ_BAAATX010000048.1"/>
</dbReference>
<gene>
    <name evidence="4" type="ORF">Adu01nite_50890</name>
</gene>
<evidence type="ECO:0000313" key="4">
    <source>
        <dbReference type="EMBL" id="GIE03739.1"/>
    </source>
</evidence>
<dbReference type="GO" id="GO:0004519">
    <property type="term" value="F:endonuclease activity"/>
    <property type="evidence" value="ECO:0007669"/>
    <property type="project" value="UniProtKB-KW"/>
</dbReference>
<feature type="domain" description="DNA methylase adenine-specific" evidence="3">
    <location>
        <begin position="159"/>
        <end position="392"/>
    </location>
</feature>
<proteinExistence type="predicted"/>
<dbReference type="InterPro" id="IPR052916">
    <property type="entry name" value="Type-I_RE_MTase_Subunit"/>
</dbReference>
<name>A0ABQ3Z1N6_9ACTN</name>
<evidence type="ECO:0000259" key="3">
    <source>
        <dbReference type="Pfam" id="PF02384"/>
    </source>
</evidence>
<dbReference type="InterPro" id="IPR003356">
    <property type="entry name" value="DNA_methylase_A-5"/>
</dbReference>
<dbReference type="Proteomes" id="UP000637628">
    <property type="component" value="Unassembled WGS sequence"/>
</dbReference>
<evidence type="ECO:0000313" key="5">
    <source>
        <dbReference type="Proteomes" id="UP000637628"/>
    </source>
</evidence>
<accession>A0ABQ3Z1N6</accession>
<dbReference type="InterPro" id="IPR029063">
    <property type="entry name" value="SAM-dependent_MTases_sf"/>
</dbReference>
<evidence type="ECO:0000256" key="1">
    <source>
        <dbReference type="ARBA" id="ARBA00022747"/>
    </source>
</evidence>
<keyword evidence="4" id="KW-0255">Endonuclease</keyword>
<dbReference type="InterPro" id="IPR036388">
    <property type="entry name" value="WH-like_DNA-bd_sf"/>
</dbReference>
<dbReference type="InterPro" id="IPR044946">
    <property type="entry name" value="Restrct_endonuc_typeI_TRD_sf"/>
</dbReference>
<comment type="caution">
    <text evidence="4">The sequence shown here is derived from an EMBL/GenBank/DDBJ whole genome shotgun (WGS) entry which is preliminary data.</text>
</comment>